<accession>A0ABV5ADR4</accession>
<evidence type="ECO:0000313" key="1">
    <source>
        <dbReference type="EMBL" id="MFB5190388.1"/>
    </source>
</evidence>
<comment type="caution">
    <text evidence="1">The sequence shown here is derived from an EMBL/GenBank/DDBJ whole genome shotgun (WGS) entry which is preliminary data.</text>
</comment>
<sequence length="69" mass="7468">MAEPDKHQKREGMIDEAGRTIVEEKSPDDFCFEGGDCDATGAAQAIAGDLRTLAANDNPDDLEGEPYRL</sequence>
<evidence type="ECO:0000313" key="2">
    <source>
        <dbReference type="Proteomes" id="UP001579974"/>
    </source>
</evidence>
<name>A0ABV5ADR4_9BACL</name>
<dbReference type="Proteomes" id="UP001579974">
    <property type="component" value="Unassembled WGS sequence"/>
</dbReference>
<dbReference type="RefSeq" id="WP_275473564.1">
    <property type="nucleotide sequence ID" value="NZ_CP162940.1"/>
</dbReference>
<dbReference type="EMBL" id="JBDXSU010000005">
    <property type="protein sequence ID" value="MFB5190388.1"/>
    <property type="molecule type" value="Genomic_DNA"/>
</dbReference>
<gene>
    <name evidence="1" type="ORF">KKP3000_003834</name>
</gene>
<proteinExistence type="predicted"/>
<keyword evidence="2" id="KW-1185">Reference proteome</keyword>
<protein>
    <submittedName>
        <fullName evidence="1">Uncharacterized protein</fullName>
    </submittedName>
</protein>
<reference evidence="1 2" key="1">
    <citation type="journal article" date="2024" name="Int. J. Mol. Sci.">
        <title>Exploration of Alicyclobacillus spp. Genome in Search of Antibiotic Resistance.</title>
        <authorList>
            <person name="Bucka-Kolendo J."/>
            <person name="Kiousi D.E."/>
            <person name="Dekowska A."/>
            <person name="Mikolajczuk-Szczyrba A."/>
            <person name="Karadedos D.M."/>
            <person name="Michael P."/>
            <person name="Galanis A."/>
            <person name="Sokolowska B."/>
        </authorList>
    </citation>
    <scope>NUCLEOTIDE SEQUENCE [LARGE SCALE GENOMIC DNA]</scope>
    <source>
        <strain evidence="1 2">KKP 3000</strain>
    </source>
</reference>
<organism evidence="1 2">
    <name type="scientific">Alicyclobacillus fastidiosus</name>
    <dbReference type="NCBI Taxonomy" id="392011"/>
    <lineage>
        <taxon>Bacteria</taxon>
        <taxon>Bacillati</taxon>
        <taxon>Bacillota</taxon>
        <taxon>Bacilli</taxon>
        <taxon>Bacillales</taxon>
        <taxon>Alicyclobacillaceae</taxon>
        <taxon>Alicyclobacillus</taxon>
    </lineage>
</organism>